<feature type="compositionally biased region" description="Basic and acidic residues" evidence="1">
    <location>
        <begin position="438"/>
        <end position="483"/>
    </location>
</feature>
<feature type="region of interest" description="Disordered" evidence="1">
    <location>
        <begin position="385"/>
        <end position="408"/>
    </location>
</feature>
<organism evidence="3 4">
    <name type="scientific">Streptomyces oceani</name>
    <dbReference type="NCBI Taxonomy" id="1075402"/>
    <lineage>
        <taxon>Bacteria</taxon>
        <taxon>Bacillati</taxon>
        <taxon>Actinomycetota</taxon>
        <taxon>Actinomycetes</taxon>
        <taxon>Kitasatosporales</taxon>
        <taxon>Streptomycetaceae</taxon>
        <taxon>Streptomyces</taxon>
    </lineage>
</organism>
<name>A0A1E7JJ39_9ACTN</name>
<reference evidence="3 4" key="1">
    <citation type="journal article" date="2016" name="Front. Microbiol.">
        <title>Comparative Genomics Analysis of Streptomyces Species Reveals Their Adaptation to the Marine Environment and Their Diversity at the Genomic Level.</title>
        <authorList>
            <person name="Tian X."/>
            <person name="Zhang Z."/>
            <person name="Yang T."/>
            <person name="Chen M."/>
            <person name="Li J."/>
            <person name="Chen F."/>
            <person name="Yang J."/>
            <person name="Li W."/>
            <person name="Zhang B."/>
            <person name="Zhang Z."/>
            <person name="Wu J."/>
            <person name="Zhang C."/>
            <person name="Long L."/>
            <person name="Xiao J."/>
        </authorList>
    </citation>
    <scope>NUCLEOTIDE SEQUENCE [LARGE SCALE GENOMIC DNA]</scope>
    <source>
        <strain evidence="3 4">SCSIO 02100</strain>
    </source>
</reference>
<dbReference type="PATRIC" id="fig|1075402.3.peg.5621"/>
<dbReference type="OrthoDB" id="7888869at2"/>
<dbReference type="Gene3D" id="3.90.76.10">
    <property type="entry name" value="Dipeptide-binding Protein, Domain 1"/>
    <property type="match status" value="1"/>
</dbReference>
<feature type="domain" description="Solute-binding protein family 5" evidence="2">
    <location>
        <begin position="118"/>
        <end position="428"/>
    </location>
</feature>
<dbReference type="InterPro" id="IPR000914">
    <property type="entry name" value="SBP_5_dom"/>
</dbReference>
<keyword evidence="4" id="KW-1185">Reference proteome</keyword>
<feature type="region of interest" description="Disordered" evidence="1">
    <location>
        <begin position="291"/>
        <end position="326"/>
    </location>
</feature>
<feature type="compositionally biased region" description="Basic and acidic residues" evidence="1">
    <location>
        <begin position="544"/>
        <end position="561"/>
    </location>
</feature>
<dbReference type="PANTHER" id="PTHR30290:SF65">
    <property type="entry name" value="MONOACYL PHOSPHATIDYLINOSITOL TETRAMANNOSIDE-BINDING PROTEIN LPQW-RELATED"/>
    <property type="match status" value="1"/>
</dbReference>
<dbReference type="EMBL" id="LJGU01000164">
    <property type="protein sequence ID" value="OEU87660.1"/>
    <property type="molecule type" value="Genomic_DNA"/>
</dbReference>
<dbReference type="InterPro" id="IPR039424">
    <property type="entry name" value="SBP_5"/>
</dbReference>
<evidence type="ECO:0000256" key="1">
    <source>
        <dbReference type="SAM" id="MobiDB-lite"/>
    </source>
</evidence>
<dbReference type="Pfam" id="PF00496">
    <property type="entry name" value="SBP_bac_5"/>
    <property type="match status" value="1"/>
</dbReference>
<dbReference type="PANTHER" id="PTHR30290">
    <property type="entry name" value="PERIPLASMIC BINDING COMPONENT OF ABC TRANSPORTER"/>
    <property type="match status" value="1"/>
</dbReference>
<evidence type="ECO:0000313" key="4">
    <source>
        <dbReference type="Proteomes" id="UP000176101"/>
    </source>
</evidence>
<feature type="region of interest" description="Disordered" evidence="1">
    <location>
        <begin position="423"/>
        <end position="492"/>
    </location>
</feature>
<dbReference type="Gene3D" id="3.40.190.10">
    <property type="entry name" value="Periplasmic binding protein-like II"/>
    <property type="match status" value="1"/>
</dbReference>
<dbReference type="RefSeq" id="WP_070199162.1">
    <property type="nucleotide sequence ID" value="NZ_LJGU01000164.1"/>
</dbReference>
<dbReference type="GO" id="GO:0015833">
    <property type="term" value="P:peptide transport"/>
    <property type="evidence" value="ECO:0007669"/>
    <property type="project" value="TreeGrafter"/>
</dbReference>
<dbReference type="Proteomes" id="UP000176101">
    <property type="component" value="Unassembled WGS sequence"/>
</dbReference>
<accession>A0A1E7JJ39</accession>
<comment type="caution">
    <text evidence="3">The sequence shown here is derived from an EMBL/GenBank/DDBJ whole genome shotgun (WGS) entry which is preliminary data.</text>
</comment>
<dbReference type="STRING" id="1075402.AN216_26015"/>
<feature type="region of interest" description="Disordered" evidence="1">
    <location>
        <begin position="535"/>
        <end position="561"/>
    </location>
</feature>
<dbReference type="GO" id="GO:1904680">
    <property type="term" value="F:peptide transmembrane transporter activity"/>
    <property type="evidence" value="ECO:0007669"/>
    <property type="project" value="TreeGrafter"/>
</dbReference>
<gene>
    <name evidence="3" type="ORF">AN216_26015</name>
</gene>
<dbReference type="Gene3D" id="3.10.105.10">
    <property type="entry name" value="Dipeptide-binding Protein, Domain 3"/>
    <property type="match status" value="2"/>
</dbReference>
<sequence>MPAVPATDTVARRVAVGLTAVLLLPATACTGQQDDAAGRSGAARDVPVVARDQVAFGGTVRWAIEEVPTTLNAFQPDASGATARIAEATLPALFTLDSRARPQLNTDYLKSAEVMEEEPRQKVVYTLNPEARWSDGRPLSAADFKAQWQALNGENSAFWSARNAGYERIESVRKGERPHQVAVTFTEPYADWKSLFTPLYPKSVMGEPKAFNERARAELPVSAGPFRVKEIGSGDEHATLVRDGDWWGDRAKLDRIVLQAVPRERREEALADGDLDLAGVRLSVAERISAAKPSDDAKFPDGKAPEGAKPAGAGERQRGGKAAAERRQLRDYAVRRALEPAYTQLALNGASGPLADKRVRRAVARAIDREELAKEALAKAGLPAKPLGSHLRMHDQQGYHDNSGALGGRDVTSAQDLLADAGWHSGAGVTEPDTDASVDAKKDDANKDDANKDTDKGRDNGEDATTDDRAPGERPTKGRKAEDAAPGSEQDSELLVTAAEAARVQGAPLALGPDTAAQRAGLLAQRARTAERAAEEAAVGGETTAREARKAKRTAERARKRADEMRLLTDSRTSAVRVKQGEPLSLRFLLPAGPGSETIQRTGERIARALNGIGVRTDIERVEDESYFRDHIASGDYDLALYTWPATAYPATDTQPIFAKPMPSPDGSLLVEQNYTRVGTDRIDQLFAEAARELDEGERRDLLRDADERIWAAAGSVPLYQRPQLIAAKKDLVNGGAFGFQTPSYQDIGYRK</sequence>
<feature type="compositionally biased region" description="Basic and acidic residues" evidence="1">
    <location>
        <begin position="315"/>
        <end position="326"/>
    </location>
</feature>
<evidence type="ECO:0000313" key="3">
    <source>
        <dbReference type="EMBL" id="OEU87660.1"/>
    </source>
</evidence>
<protein>
    <recommendedName>
        <fullName evidence="2">Solute-binding protein family 5 domain-containing protein</fullName>
    </recommendedName>
</protein>
<dbReference type="CDD" id="cd08501">
    <property type="entry name" value="PBP2_Lpqw"/>
    <property type="match status" value="1"/>
</dbReference>
<proteinExistence type="predicted"/>
<evidence type="ECO:0000259" key="2">
    <source>
        <dbReference type="Pfam" id="PF00496"/>
    </source>
</evidence>
<dbReference type="SUPFAM" id="SSF53850">
    <property type="entry name" value="Periplasmic binding protein-like II"/>
    <property type="match status" value="2"/>
</dbReference>
<dbReference type="AlphaFoldDB" id="A0A1E7JJ39"/>
<feature type="compositionally biased region" description="Basic and acidic residues" evidence="1">
    <location>
        <begin position="293"/>
        <end position="306"/>
    </location>
</feature>